<dbReference type="AlphaFoldDB" id="A0AAN9YWT7"/>
<feature type="compositionally biased region" description="Polar residues" evidence="1">
    <location>
        <begin position="262"/>
        <end position="271"/>
    </location>
</feature>
<feature type="compositionally biased region" description="Acidic residues" evidence="1">
    <location>
        <begin position="325"/>
        <end position="363"/>
    </location>
</feature>
<keyword evidence="3" id="KW-1185">Reference proteome</keyword>
<feature type="compositionally biased region" description="Acidic residues" evidence="1">
    <location>
        <begin position="451"/>
        <end position="490"/>
    </location>
</feature>
<feature type="compositionally biased region" description="Acidic residues" evidence="1">
    <location>
        <begin position="273"/>
        <end position="283"/>
    </location>
</feature>
<reference evidence="2 3" key="1">
    <citation type="submission" date="2024-03" db="EMBL/GenBank/DDBJ databases">
        <title>The genome assembly and annotation of the cricket Gryllus longicercus Weissman &amp; Gray.</title>
        <authorList>
            <person name="Szrajer S."/>
            <person name="Gray D."/>
            <person name="Ylla G."/>
        </authorList>
    </citation>
    <scope>NUCLEOTIDE SEQUENCE [LARGE SCALE GENOMIC DNA]</scope>
    <source>
        <strain evidence="2">DAG 2021-001</strain>
        <tissue evidence="2">Whole body minus gut</tissue>
    </source>
</reference>
<dbReference type="Proteomes" id="UP001378592">
    <property type="component" value="Unassembled WGS sequence"/>
</dbReference>
<organism evidence="2 3">
    <name type="scientific">Gryllus longicercus</name>
    <dbReference type="NCBI Taxonomy" id="2509291"/>
    <lineage>
        <taxon>Eukaryota</taxon>
        <taxon>Metazoa</taxon>
        <taxon>Ecdysozoa</taxon>
        <taxon>Arthropoda</taxon>
        <taxon>Hexapoda</taxon>
        <taxon>Insecta</taxon>
        <taxon>Pterygota</taxon>
        <taxon>Neoptera</taxon>
        <taxon>Polyneoptera</taxon>
        <taxon>Orthoptera</taxon>
        <taxon>Ensifera</taxon>
        <taxon>Gryllidea</taxon>
        <taxon>Grylloidea</taxon>
        <taxon>Gryllidae</taxon>
        <taxon>Gryllinae</taxon>
        <taxon>Gryllus</taxon>
    </lineage>
</organism>
<feature type="compositionally biased region" description="Acidic residues" evidence="1">
    <location>
        <begin position="376"/>
        <end position="393"/>
    </location>
</feature>
<evidence type="ECO:0000313" key="3">
    <source>
        <dbReference type="Proteomes" id="UP001378592"/>
    </source>
</evidence>
<feature type="compositionally biased region" description="Acidic residues" evidence="1">
    <location>
        <begin position="401"/>
        <end position="426"/>
    </location>
</feature>
<feature type="region of interest" description="Disordered" evidence="1">
    <location>
        <begin position="261"/>
        <end position="490"/>
    </location>
</feature>
<gene>
    <name evidence="2" type="ORF">R5R35_013972</name>
</gene>
<comment type="caution">
    <text evidence="2">The sequence shown here is derived from an EMBL/GenBank/DDBJ whole genome shotgun (WGS) entry which is preliminary data.</text>
</comment>
<feature type="compositionally biased region" description="Basic and acidic residues" evidence="1">
    <location>
        <begin position="161"/>
        <end position="174"/>
    </location>
</feature>
<feature type="compositionally biased region" description="Acidic residues" evidence="1">
    <location>
        <begin position="297"/>
        <end position="307"/>
    </location>
</feature>
<feature type="compositionally biased region" description="Basic and acidic residues" evidence="1">
    <location>
        <begin position="284"/>
        <end position="295"/>
    </location>
</feature>
<name>A0AAN9YWT7_9ORTH</name>
<proteinExistence type="predicted"/>
<accession>A0AAN9YWT7</accession>
<sequence>MPEEPDQQKAPSGRWRPNEFFRQSALEALRRNAGMSTGHARGEAVGLDPGGLDPFARRDLGRDLGRHLELSLNSFSRNLGRRIGITTRFLNSLPPIFHASTLDLPSLVDDAFRQVMVEIVDPSSEDWGPRRSPEPPVSGPDEDRPFGTYSSDSDLSDSDSACDKTEKPSQDSKPKTSQSSRHAGLGLADVDHSAYSTSRRRGSPTFRCSMPADLETLFEVDQSGSSDESDIDILSGSDLFHTDSSDEWEVNARKPNRIPTLRFQSLYSGPPNSEEEDGIEVLDVEVRDAVHRNVETGESEGAEGESPEESRSEVQSDAKEGIDVILEEEDNGDDDDDDDDDDDEDDEDEENEEDEDDDDDDDSLYYMEENLRSIEGENEGEDEDEETIEDEDKEQGRVGDDEAEEASDSDVSLEEEETEESVEDEYDHNSLDGEGCPSLQSKEPFGQELGYEFDDKDDTIEYDITDDSEPKNEEEEVTTEESQDENGDEDLFATVEELQTPDVNIVNE</sequence>
<feature type="compositionally biased region" description="Basic and acidic residues" evidence="1">
    <location>
        <begin position="308"/>
        <end position="322"/>
    </location>
</feature>
<dbReference type="EMBL" id="JAZDUA010000684">
    <property type="protein sequence ID" value="KAK7789953.1"/>
    <property type="molecule type" value="Genomic_DNA"/>
</dbReference>
<evidence type="ECO:0000313" key="2">
    <source>
        <dbReference type="EMBL" id="KAK7789953.1"/>
    </source>
</evidence>
<protein>
    <submittedName>
        <fullName evidence="2">Uncharacterized protein</fullName>
    </submittedName>
</protein>
<feature type="region of interest" description="Disordered" evidence="1">
    <location>
        <begin position="123"/>
        <end position="208"/>
    </location>
</feature>
<evidence type="ECO:0000256" key="1">
    <source>
        <dbReference type="SAM" id="MobiDB-lite"/>
    </source>
</evidence>